<evidence type="ECO:0000313" key="2">
    <source>
        <dbReference type="Proteomes" id="UP000254875"/>
    </source>
</evidence>
<dbReference type="OrthoDB" id="6497321at2"/>
<dbReference type="Proteomes" id="UP000254875">
    <property type="component" value="Unassembled WGS sequence"/>
</dbReference>
<dbReference type="RefSeq" id="WP_115101459.1">
    <property type="nucleotide sequence ID" value="NZ_QHKS01000008.1"/>
</dbReference>
<accession>A0A370N984</accession>
<sequence>MNDVDCSEVRAALLTPPSRTALERAARTGRSKVDGAWSRFKAGDTAGYLSSVAAAVDAAYENGAHVVALAQASMAGASALVTRGEKPLTSPATGLAAAVPAATLLI</sequence>
<protein>
    <submittedName>
        <fullName evidence="1">Uncharacterized protein</fullName>
    </submittedName>
</protein>
<evidence type="ECO:0000313" key="1">
    <source>
        <dbReference type="EMBL" id="RDK02161.1"/>
    </source>
</evidence>
<organism evidence="1 2">
    <name type="scientific">Paraburkholderia lacunae</name>
    <dbReference type="NCBI Taxonomy" id="2211104"/>
    <lineage>
        <taxon>Bacteria</taxon>
        <taxon>Pseudomonadati</taxon>
        <taxon>Pseudomonadota</taxon>
        <taxon>Betaproteobacteria</taxon>
        <taxon>Burkholderiales</taxon>
        <taxon>Burkholderiaceae</taxon>
        <taxon>Paraburkholderia</taxon>
    </lineage>
</organism>
<keyword evidence="2" id="KW-1185">Reference proteome</keyword>
<dbReference type="AlphaFoldDB" id="A0A370N984"/>
<dbReference type="EMBL" id="QHKS01000008">
    <property type="protein sequence ID" value="RDK02161.1"/>
    <property type="molecule type" value="Genomic_DNA"/>
</dbReference>
<proteinExistence type="predicted"/>
<reference evidence="2" key="1">
    <citation type="submission" date="2018-05" db="EMBL/GenBank/DDBJ databases">
        <authorList>
            <person name="Feng T."/>
        </authorList>
    </citation>
    <scope>NUCLEOTIDE SEQUENCE [LARGE SCALE GENOMIC DNA]</scope>
    <source>
        <strain evidence="2">S27</strain>
    </source>
</reference>
<comment type="caution">
    <text evidence="1">The sequence shown here is derived from an EMBL/GenBank/DDBJ whole genome shotgun (WGS) entry which is preliminary data.</text>
</comment>
<name>A0A370N984_9BURK</name>
<gene>
    <name evidence="1" type="ORF">DLM46_14605</name>
</gene>